<dbReference type="PANTHER" id="PTHR45011:SF1">
    <property type="entry name" value="DAP3-BINDING CELL DEATH ENHANCER 1"/>
    <property type="match status" value="1"/>
</dbReference>
<dbReference type="InterPro" id="IPR006597">
    <property type="entry name" value="Sel1-like"/>
</dbReference>
<dbReference type="PROSITE" id="PS00107">
    <property type="entry name" value="PROTEIN_KINASE_ATP"/>
    <property type="match status" value="1"/>
</dbReference>
<organism evidence="2 3">
    <name type="scientific">Gigaspora margarita</name>
    <dbReference type="NCBI Taxonomy" id="4874"/>
    <lineage>
        <taxon>Eukaryota</taxon>
        <taxon>Fungi</taxon>
        <taxon>Fungi incertae sedis</taxon>
        <taxon>Mucoromycota</taxon>
        <taxon>Glomeromycotina</taxon>
        <taxon>Glomeromycetes</taxon>
        <taxon>Diversisporales</taxon>
        <taxon>Gigasporaceae</taxon>
        <taxon>Gigaspora</taxon>
    </lineage>
</organism>
<dbReference type="InterPro" id="IPR011009">
    <property type="entry name" value="Kinase-like_dom_sf"/>
</dbReference>
<dbReference type="SUPFAM" id="SSF81901">
    <property type="entry name" value="HCP-like"/>
    <property type="match status" value="1"/>
</dbReference>
<dbReference type="SUPFAM" id="SSF56112">
    <property type="entry name" value="Protein kinase-like (PK-like)"/>
    <property type="match status" value="1"/>
</dbReference>
<keyword evidence="1" id="KW-0067">ATP-binding</keyword>
<dbReference type="EMBL" id="WTPW01000203">
    <property type="protein sequence ID" value="KAF0535886.1"/>
    <property type="molecule type" value="Genomic_DNA"/>
</dbReference>
<sequence length="215" mass="25049">MLNYQESIEFSIKITSLLFHLHVKLPGRKLFNLYQKSAELGNADGLFNLGHCYQHGIGIEKDENKAFKYYLESAELGNDKGLCAIKTNYNLSLIAYDEFKDVEVIGKGGFSTIYKARWKYQHRWIYVALKLIHNQEYIHENEIRDWLKKIESPIVTEVKKQFLESEMNKPEPIKPNHPQHMYISKPINTREIMQKLVTPSIPIGIPTIEIDIVEV</sequence>
<dbReference type="SMART" id="SM00671">
    <property type="entry name" value="SEL1"/>
    <property type="match status" value="1"/>
</dbReference>
<comment type="caution">
    <text evidence="2">The sequence shown here is derived from an EMBL/GenBank/DDBJ whole genome shotgun (WGS) entry which is preliminary data.</text>
</comment>
<keyword evidence="2" id="KW-0808">Transferase</keyword>
<reference evidence="2 3" key="1">
    <citation type="journal article" date="2019" name="Environ. Microbiol.">
        <title>At the nexus of three kingdoms: the genome of the mycorrhizal fungus Gigaspora margarita provides insights into plant, endobacterial and fungal interactions.</title>
        <authorList>
            <person name="Venice F."/>
            <person name="Ghignone S."/>
            <person name="Salvioli di Fossalunga A."/>
            <person name="Amselem J."/>
            <person name="Novero M."/>
            <person name="Xianan X."/>
            <person name="Sedzielewska Toro K."/>
            <person name="Morin E."/>
            <person name="Lipzen A."/>
            <person name="Grigoriev I.V."/>
            <person name="Henrissat B."/>
            <person name="Martin F.M."/>
            <person name="Bonfante P."/>
        </authorList>
    </citation>
    <scope>NUCLEOTIDE SEQUENCE [LARGE SCALE GENOMIC DNA]</scope>
    <source>
        <strain evidence="2 3">BEG34</strain>
    </source>
</reference>
<dbReference type="Pfam" id="PF08238">
    <property type="entry name" value="Sel1"/>
    <property type="match status" value="2"/>
</dbReference>
<dbReference type="Gene3D" id="1.25.40.10">
    <property type="entry name" value="Tetratricopeptide repeat domain"/>
    <property type="match status" value="1"/>
</dbReference>
<dbReference type="Gene3D" id="3.30.200.20">
    <property type="entry name" value="Phosphorylase Kinase, domain 1"/>
    <property type="match status" value="1"/>
</dbReference>
<dbReference type="AlphaFoldDB" id="A0A8H4AV86"/>
<name>A0A8H4AV86_GIGMA</name>
<evidence type="ECO:0000313" key="2">
    <source>
        <dbReference type="EMBL" id="KAF0535886.1"/>
    </source>
</evidence>
<gene>
    <name evidence="2" type="ORF">F8M41_009458</name>
</gene>
<accession>A0A8H4AV86</accession>
<dbReference type="GO" id="GO:0005524">
    <property type="term" value="F:ATP binding"/>
    <property type="evidence" value="ECO:0007669"/>
    <property type="project" value="UniProtKB-UniRule"/>
</dbReference>
<keyword evidence="1" id="KW-0547">Nucleotide-binding</keyword>
<dbReference type="Proteomes" id="UP000439903">
    <property type="component" value="Unassembled WGS sequence"/>
</dbReference>
<evidence type="ECO:0000313" key="3">
    <source>
        <dbReference type="Proteomes" id="UP000439903"/>
    </source>
</evidence>
<evidence type="ECO:0000256" key="1">
    <source>
        <dbReference type="PROSITE-ProRule" id="PRU10141"/>
    </source>
</evidence>
<dbReference type="GO" id="GO:0016301">
    <property type="term" value="F:kinase activity"/>
    <property type="evidence" value="ECO:0007669"/>
    <property type="project" value="UniProtKB-KW"/>
</dbReference>
<keyword evidence="3" id="KW-1185">Reference proteome</keyword>
<dbReference type="InterPro" id="IPR011990">
    <property type="entry name" value="TPR-like_helical_dom_sf"/>
</dbReference>
<dbReference type="PANTHER" id="PTHR45011">
    <property type="entry name" value="DAP3-BINDING CELL DEATH ENHANCER 1"/>
    <property type="match status" value="1"/>
</dbReference>
<feature type="binding site" evidence="1">
    <location>
        <position position="130"/>
    </location>
    <ligand>
        <name>ATP</name>
        <dbReference type="ChEBI" id="CHEBI:30616"/>
    </ligand>
</feature>
<dbReference type="InterPro" id="IPR052748">
    <property type="entry name" value="ISR_Activator"/>
</dbReference>
<proteinExistence type="predicted"/>
<keyword evidence="2" id="KW-0418">Kinase</keyword>
<protein>
    <submittedName>
        <fullName evidence="2">Calmodulin-dependent protein kinase</fullName>
    </submittedName>
</protein>
<dbReference type="InterPro" id="IPR017441">
    <property type="entry name" value="Protein_kinase_ATP_BS"/>
</dbReference>
<dbReference type="OrthoDB" id="2384430at2759"/>